<reference evidence="1" key="1">
    <citation type="submission" date="2018-02" db="EMBL/GenBank/DDBJ databases">
        <title>Rhizophora mucronata_Transcriptome.</title>
        <authorList>
            <person name="Meera S.P."/>
            <person name="Sreeshan A."/>
            <person name="Augustine A."/>
        </authorList>
    </citation>
    <scope>NUCLEOTIDE SEQUENCE</scope>
    <source>
        <tissue evidence="1">Leaf</tissue>
    </source>
</reference>
<name>A0A2P2QT69_RHIMU</name>
<proteinExistence type="predicted"/>
<accession>A0A2P2QT69</accession>
<protein>
    <submittedName>
        <fullName evidence="1">Uncharacterized protein</fullName>
    </submittedName>
</protein>
<sequence>MCTQVMIFCWSIWKTQNEKIFQDSRASVFLQVRKIYSLSLDVSASFVPPGEDTSSSPQLVWWSMPSQGCIKINTDGSGQGNPSKAGYLVVFCTMNLKFGREVFRVWLGYVRT</sequence>
<dbReference type="EMBL" id="GGEC01089590">
    <property type="protein sequence ID" value="MBX70074.1"/>
    <property type="molecule type" value="Transcribed_RNA"/>
</dbReference>
<organism evidence="1">
    <name type="scientific">Rhizophora mucronata</name>
    <name type="common">Asiatic mangrove</name>
    <dbReference type="NCBI Taxonomy" id="61149"/>
    <lineage>
        <taxon>Eukaryota</taxon>
        <taxon>Viridiplantae</taxon>
        <taxon>Streptophyta</taxon>
        <taxon>Embryophyta</taxon>
        <taxon>Tracheophyta</taxon>
        <taxon>Spermatophyta</taxon>
        <taxon>Magnoliopsida</taxon>
        <taxon>eudicotyledons</taxon>
        <taxon>Gunneridae</taxon>
        <taxon>Pentapetalae</taxon>
        <taxon>rosids</taxon>
        <taxon>fabids</taxon>
        <taxon>Malpighiales</taxon>
        <taxon>Rhizophoraceae</taxon>
        <taxon>Rhizophora</taxon>
    </lineage>
</organism>
<dbReference type="AlphaFoldDB" id="A0A2P2QT69"/>
<evidence type="ECO:0000313" key="1">
    <source>
        <dbReference type="EMBL" id="MBX70074.1"/>
    </source>
</evidence>